<feature type="transmembrane region" description="Helical" evidence="1">
    <location>
        <begin position="15"/>
        <end position="38"/>
    </location>
</feature>
<reference evidence="2" key="1">
    <citation type="submission" date="2021-04" db="EMBL/GenBank/DDBJ databases">
        <title>Characterizing Neisseria spp. as novel respiratory pathobionts in bronchiectasis.</title>
        <authorList>
            <person name="Li L."/>
            <person name="Mac Aogain M."/>
            <person name="Xu T."/>
            <person name="Jaggi T.K."/>
            <person name="Chan L.Y."/>
            <person name="Keir H.R."/>
            <person name="Dicker A.J."/>
            <person name="Qu J."/>
            <person name="Liu Y."/>
            <person name="Chen H.S."/>
            <person name="Koh M.S."/>
            <person name="Ong T.H."/>
            <person name="Lim A.Y.H."/>
            <person name="Abisheganaden J."/>
            <person name="Low T.B."/>
            <person name="Oliver B.G."/>
            <person name="Tan N.S."/>
            <person name="Fang M."/>
            <person name="Chalmers J.D."/>
            <person name="Chotirmall S.H."/>
        </authorList>
    </citation>
    <scope>NUCLEOTIDE SEQUENCE</scope>
    <source>
        <strain evidence="2">TT0073</strain>
    </source>
</reference>
<name>A0A9X9N335_NEISU</name>
<keyword evidence="1" id="KW-0812">Transmembrane</keyword>
<feature type="transmembrane region" description="Helical" evidence="1">
    <location>
        <begin position="50"/>
        <end position="68"/>
    </location>
</feature>
<evidence type="ECO:0000313" key="2">
    <source>
        <dbReference type="EMBL" id="UTG71237.1"/>
    </source>
</evidence>
<sequence length="312" mass="35003">MSEYKEKEILVLDSLILIVMALLAMAAIVWIASIVAIVKSKNPLIRNSAIIFNLIVVSLFGIYMVKVWQTKRYNDSSYQTAKEELVIDGIRIPAGSKLTVAPQDGVSKKPDFSTFSEVTFSRPVEWKGIEVNGMNRSAYQTGDGYQATLTMNAIGENRMVDIEGWSCRGDGEMEWQALTKGGKMPSSPADYFLSSCTLDESAEVSLPEWFVDGKLYFWRVTRTERDGYWEVKIASNNQPYWGNVILDSNKQLKNFELTLTQKNLPGCAIDDDGVTLEWDRDKPDIVTVVSSVDLPELCWGKKVVRPKSKAAE</sequence>
<organism evidence="2 3">
    <name type="scientific">Neisseria subflava</name>
    <dbReference type="NCBI Taxonomy" id="28449"/>
    <lineage>
        <taxon>Bacteria</taxon>
        <taxon>Pseudomonadati</taxon>
        <taxon>Pseudomonadota</taxon>
        <taxon>Betaproteobacteria</taxon>
        <taxon>Neisseriales</taxon>
        <taxon>Neisseriaceae</taxon>
        <taxon>Neisseria</taxon>
    </lineage>
</organism>
<protein>
    <submittedName>
        <fullName evidence="2">Uncharacterized protein</fullName>
    </submittedName>
</protein>
<dbReference type="Proteomes" id="UP001057305">
    <property type="component" value="Chromosome"/>
</dbReference>
<gene>
    <name evidence="2" type="ORF">KCG56_07525</name>
</gene>
<evidence type="ECO:0000256" key="1">
    <source>
        <dbReference type="SAM" id="Phobius"/>
    </source>
</evidence>
<dbReference type="AlphaFoldDB" id="A0A9X9N335"/>
<keyword evidence="1" id="KW-1133">Transmembrane helix</keyword>
<dbReference type="EMBL" id="CP073116">
    <property type="protein sequence ID" value="UTG71237.1"/>
    <property type="molecule type" value="Genomic_DNA"/>
</dbReference>
<accession>A0A9X9N335</accession>
<proteinExistence type="predicted"/>
<dbReference type="RefSeq" id="WP_254321042.1">
    <property type="nucleotide sequence ID" value="NZ_CP073116.1"/>
</dbReference>
<keyword evidence="1" id="KW-0472">Membrane</keyword>
<evidence type="ECO:0000313" key="3">
    <source>
        <dbReference type="Proteomes" id="UP001057305"/>
    </source>
</evidence>